<accession>A0AA49GBM5</accession>
<dbReference type="Gene3D" id="3.90.1210.10">
    <property type="entry name" value="Antifreeze-like/N-acetylneuraminic acid synthase C-terminal domain"/>
    <property type="match status" value="1"/>
</dbReference>
<dbReference type="EMBL" id="CP129968">
    <property type="protein sequence ID" value="WKK79844.1"/>
    <property type="molecule type" value="Genomic_DNA"/>
</dbReference>
<dbReference type="CDD" id="cd11615">
    <property type="entry name" value="SAF_NeuB_like"/>
    <property type="match status" value="1"/>
</dbReference>
<dbReference type="PANTHER" id="PTHR42966:SF1">
    <property type="entry name" value="SIALIC ACID SYNTHASE"/>
    <property type="match status" value="1"/>
</dbReference>
<dbReference type="Pfam" id="PF03102">
    <property type="entry name" value="NeuB"/>
    <property type="match status" value="1"/>
</dbReference>
<dbReference type="InterPro" id="IPR006190">
    <property type="entry name" value="SAF_AFP_Neu5Ac"/>
</dbReference>
<dbReference type="PROSITE" id="PS50844">
    <property type="entry name" value="AFP_LIKE"/>
    <property type="match status" value="1"/>
</dbReference>
<dbReference type="GO" id="GO:0016051">
    <property type="term" value="P:carbohydrate biosynthetic process"/>
    <property type="evidence" value="ECO:0007669"/>
    <property type="project" value="InterPro"/>
</dbReference>
<evidence type="ECO:0000259" key="1">
    <source>
        <dbReference type="PROSITE" id="PS50844"/>
    </source>
</evidence>
<dbReference type="SMART" id="SM00858">
    <property type="entry name" value="SAF"/>
    <property type="match status" value="1"/>
</dbReference>
<gene>
    <name evidence="2" type="ORF">QYS47_21550</name>
</gene>
<dbReference type="Proteomes" id="UP001232019">
    <property type="component" value="Chromosome"/>
</dbReference>
<dbReference type="InterPro" id="IPR051690">
    <property type="entry name" value="PseI-like"/>
</dbReference>
<dbReference type="RefSeq" id="WP_302124102.1">
    <property type="nucleotide sequence ID" value="NZ_CP129968.2"/>
</dbReference>
<feature type="domain" description="AFP-like" evidence="1">
    <location>
        <begin position="282"/>
        <end position="338"/>
    </location>
</feature>
<dbReference type="PANTHER" id="PTHR42966">
    <property type="entry name" value="N-ACETYLNEURAMINATE SYNTHASE"/>
    <property type="match status" value="1"/>
</dbReference>
<dbReference type="AlphaFoldDB" id="A0AA49GBM5"/>
<dbReference type="InterPro" id="IPR013785">
    <property type="entry name" value="Aldolase_TIM"/>
</dbReference>
<organism evidence="2">
    <name type="scientific">Marivirga arenosa</name>
    <dbReference type="NCBI Taxonomy" id="3059076"/>
    <lineage>
        <taxon>Bacteria</taxon>
        <taxon>Pseudomonadati</taxon>
        <taxon>Bacteroidota</taxon>
        <taxon>Cytophagia</taxon>
        <taxon>Cytophagales</taxon>
        <taxon>Marivirgaceae</taxon>
        <taxon>Marivirga</taxon>
    </lineage>
</organism>
<dbReference type="SUPFAM" id="SSF51569">
    <property type="entry name" value="Aldolase"/>
    <property type="match status" value="1"/>
</dbReference>
<dbReference type="Pfam" id="PF08666">
    <property type="entry name" value="SAF"/>
    <property type="match status" value="1"/>
</dbReference>
<dbReference type="InterPro" id="IPR013132">
    <property type="entry name" value="PseI/NeuA/B-like_N"/>
</dbReference>
<dbReference type="InterPro" id="IPR013974">
    <property type="entry name" value="SAF"/>
</dbReference>
<evidence type="ECO:0000313" key="2">
    <source>
        <dbReference type="EMBL" id="WKK79844.1"/>
    </source>
</evidence>
<proteinExistence type="predicted"/>
<name>A0AA49GBM5_9BACT</name>
<dbReference type="Gene3D" id="3.20.20.70">
    <property type="entry name" value="Aldolase class I"/>
    <property type="match status" value="1"/>
</dbReference>
<dbReference type="KEGG" id="marp:QYS47_21550"/>
<dbReference type="SUPFAM" id="SSF51269">
    <property type="entry name" value="AFP III-like domain"/>
    <property type="match status" value="1"/>
</dbReference>
<protein>
    <submittedName>
        <fullName evidence="2">N-acetylneuraminate synthase family protein</fullName>
    </submittedName>
</protein>
<dbReference type="InterPro" id="IPR036732">
    <property type="entry name" value="AFP_Neu5c_C_sf"/>
</dbReference>
<sequence length="338" mass="38592">MKNNWKGKNGPMLIAEIGGNHEGDFEYAKKLAQLAIESGADYVKFQIYTGDGLVSKVESPVRNEHFKKFELTQSQHIELAQMCRNSGVGYTASVWNFDALEWINPYMDFFKVGSGDLTAYPMLRELAKFEKPILISTGLANENEVIESVEFLRSQNSFYKSKENIAVLQCTSMYPIKSSDANLRVMHRFKEILNCTIGYSDHTEGSYAMEIAVAMGAEVLEFHFTDDRKGKTFRDHKVSLTKNEVQELIEKINTIENLKGSDQKVVLPIELENGHELSFRRAVYPSKEIKKGEKLTEDNLTILRPLHGIDAREYDLLIGRKVNQDLAPFQKLSWKYID</sequence>
<dbReference type="GO" id="GO:0047444">
    <property type="term" value="F:N-acylneuraminate-9-phosphate synthase activity"/>
    <property type="evidence" value="ECO:0007669"/>
    <property type="project" value="TreeGrafter"/>
</dbReference>
<dbReference type="InterPro" id="IPR057736">
    <property type="entry name" value="SAF_PseI/NeuA/NeuB"/>
</dbReference>
<reference evidence="2" key="1">
    <citation type="submission" date="2023-08" db="EMBL/GenBank/DDBJ databases">
        <title>Comparative genomics and taxonomic characterization of three novel marine species of genus Marivirga.</title>
        <authorList>
            <person name="Muhammad N."/>
            <person name="Kim S.-G."/>
        </authorList>
    </citation>
    <scope>NUCLEOTIDE SEQUENCE</scope>
    <source>
        <strain evidence="2">BKB1-2</strain>
    </source>
</reference>